<dbReference type="InterPro" id="IPR030513">
    <property type="entry name" value="Dehydrin_CS"/>
</dbReference>
<dbReference type="EMBL" id="PNBA02000009">
    <property type="protein sequence ID" value="KAG6413415.1"/>
    <property type="molecule type" value="Genomic_DNA"/>
</dbReference>
<dbReference type="GO" id="GO:0009631">
    <property type="term" value="P:cold acclimation"/>
    <property type="evidence" value="ECO:0007669"/>
    <property type="project" value="TreeGrafter"/>
</dbReference>
<feature type="compositionally biased region" description="Low complexity" evidence="3">
    <location>
        <begin position="78"/>
        <end position="87"/>
    </location>
</feature>
<feature type="region of interest" description="Disordered" evidence="3">
    <location>
        <begin position="1"/>
        <end position="145"/>
    </location>
</feature>
<dbReference type="AlphaFoldDB" id="A0A8X8XF16"/>
<evidence type="ECO:0000313" key="4">
    <source>
        <dbReference type="EMBL" id="KAG6413415.1"/>
    </source>
</evidence>
<evidence type="ECO:0000256" key="3">
    <source>
        <dbReference type="SAM" id="MobiDB-lite"/>
    </source>
</evidence>
<dbReference type="PANTHER" id="PTHR33346">
    <property type="entry name" value="DEHYDRIN XERO 2-RELATED"/>
    <property type="match status" value="1"/>
</dbReference>
<dbReference type="Pfam" id="PF00257">
    <property type="entry name" value="Dehydrin"/>
    <property type="match status" value="1"/>
</dbReference>
<reference evidence="4" key="1">
    <citation type="submission" date="2018-01" db="EMBL/GenBank/DDBJ databases">
        <authorList>
            <person name="Mao J.F."/>
        </authorList>
    </citation>
    <scope>NUCLEOTIDE SEQUENCE</scope>
    <source>
        <strain evidence="4">Huo1</strain>
        <tissue evidence="4">Leaf</tissue>
    </source>
</reference>
<comment type="caution">
    <text evidence="4">The sequence shown here is derived from an EMBL/GenBank/DDBJ whole genome shotgun (WGS) entry which is preliminary data.</text>
</comment>
<dbReference type="InterPro" id="IPR000167">
    <property type="entry name" value="Dehydrin"/>
</dbReference>
<reference evidence="4" key="2">
    <citation type="submission" date="2020-08" db="EMBL/GenBank/DDBJ databases">
        <title>Plant Genome Project.</title>
        <authorList>
            <person name="Zhang R.-G."/>
        </authorList>
    </citation>
    <scope>NUCLEOTIDE SEQUENCE</scope>
    <source>
        <strain evidence="4">Huo1</strain>
        <tissue evidence="4">Leaf</tissue>
    </source>
</reference>
<accession>A0A8X8XF16</accession>
<dbReference type="OrthoDB" id="685434at2759"/>
<feature type="compositionally biased region" description="Polar residues" evidence="3">
    <location>
        <begin position="67"/>
        <end position="77"/>
    </location>
</feature>
<dbReference type="PANTHER" id="PTHR33346:SF5">
    <property type="entry name" value="DEHYDRIN LEA-RELATED"/>
    <property type="match status" value="1"/>
</dbReference>
<protein>
    <recommendedName>
        <fullName evidence="6">Dehydrin</fullName>
    </recommendedName>
</protein>
<comment type="similarity">
    <text evidence="1 2">Belongs to the plant dehydrin family.</text>
</comment>
<dbReference type="GO" id="GO:0005829">
    <property type="term" value="C:cytosol"/>
    <property type="evidence" value="ECO:0007669"/>
    <property type="project" value="TreeGrafter"/>
</dbReference>
<dbReference type="GO" id="GO:0009737">
    <property type="term" value="P:response to abscisic acid"/>
    <property type="evidence" value="ECO:0007669"/>
    <property type="project" value="TreeGrafter"/>
</dbReference>
<evidence type="ECO:0000256" key="1">
    <source>
        <dbReference type="ARBA" id="ARBA00008403"/>
    </source>
</evidence>
<dbReference type="GO" id="GO:0009414">
    <property type="term" value="P:response to water deprivation"/>
    <property type="evidence" value="ECO:0007669"/>
    <property type="project" value="TreeGrafter"/>
</dbReference>
<dbReference type="Proteomes" id="UP000298416">
    <property type="component" value="Unassembled WGS sequence"/>
</dbReference>
<evidence type="ECO:0000256" key="2">
    <source>
        <dbReference type="RuleBase" id="RU003995"/>
    </source>
</evidence>
<organism evidence="4">
    <name type="scientific">Salvia splendens</name>
    <name type="common">Scarlet sage</name>
    <dbReference type="NCBI Taxonomy" id="180675"/>
    <lineage>
        <taxon>Eukaryota</taxon>
        <taxon>Viridiplantae</taxon>
        <taxon>Streptophyta</taxon>
        <taxon>Embryophyta</taxon>
        <taxon>Tracheophyta</taxon>
        <taxon>Spermatophyta</taxon>
        <taxon>Magnoliopsida</taxon>
        <taxon>eudicotyledons</taxon>
        <taxon>Gunneridae</taxon>
        <taxon>Pentapetalae</taxon>
        <taxon>asterids</taxon>
        <taxon>lamiids</taxon>
        <taxon>Lamiales</taxon>
        <taxon>Lamiaceae</taxon>
        <taxon>Nepetoideae</taxon>
        <taxon>Mentheae</taxon>
        <taxon>Salviinae</taxon>
        <taxon>Salvia</taxon>
        <taxon>Salvia subgen. Calosphace</taxon>
        <taxon>core Calosphace</taxon>
    </lineage>
</organism>
<proteinExistence type="inferred from homology"/>
<dbReference type="PROSITE" id="PS00823">
    <property type="entry name" value="DEHYDRIN_2"/>
    <property type="match status" value="1"/>
</dbReference>
<feature type="compositionally biased region" description="Pro residues" evidence="3">
    <location>
        <begin position="49"/>
        <end position="66"/>
    </location>
</feature>
<sequence>MADLRDEHGNPIQLADQFGKPVQLTDEHGNPMYITGVATTHGAASALPDVPPVPVAEPLHAPPPEPQHQSLQEQLPRSGSSSSSSSSSEDDGQGGRRKKKGVKEKIKESFSGGKHKDVTHETTTTEKKGIMEKIKEKLPGHHHNP</sequence>
<evidence type="ECO:0008006" key="6">
    <source>
        <dbReference type="Google" id="ProtNLM"/>
    </source>
</evidence>
<name>A0A8X8XF16_SALSN</name>
<evidence type="ECO:0000313" key="5">
    <source>
        <dbReference type="Proteomes" id="UP000298416"/>
    </source>
</evidence>
<feature type="compositionally biased region" description="Basic and acidic residues" evidence="3">
    <location>
        <begin position="103"/>
        <end position="139"/>
    </location>
</feature>
<keyword evidence="5" id="KW-1185">Reference proteome</keyword>
<gene>
    <name evidence="4" type="ORF">SASPL_126124</name>
</gene>
<dbReference type="PROSITE" id="PS00315">
    <property type="entry name" value="DEHYDRIN_1"/>
    <property type="match status" value="1"/>
</dbReference>